<dbReference type="GO" id="GO:0000967">
    <property type="term" value="P:rRNA 5'-end processing"/>
    <property type="evidence" value="ECO:0007669"/>
    <property type="project" value="UniProtKB-UniRule"/>
</dbReference>
<dbReference type="RefSeq" id="WP_007545611.1">
    <property type="nucleotide sequence ID" value="NZ_ABZS01000011.1"/>
</dbReference>
<comment type="function">
    <text evidence="5">Could be a nuclease involved in processing of the 5'-end of pre-16S rRNA.</text>
</comment>
<dbReference type="InterPro" id="IPR012337">
    <property type="entry name" value="RNaseH-like_sf"/>
</dbReference>
<dbReference type="InterPro" id="IPR037027">
    <property type="entry name" value="YqgF/RNaseH-like_dom_sf"/>
</dbReference>
<dbReference type="PANTHER" id="PTHR33317">
    <property type="entry name" value="POLYNUCLEOTIDYL TRANSFERASE, RIBONUCLEASE H-LIKE SUPERFAMILY PROTEIN"/>
    <property type="match status" value="1"/>
</dbReference>
<dbReference type="Gene3D" id="3.30.420.140">
    <property type="entry name" value="YqgF/RNase H-like domain"/>
    <property type="match status" value="1"/>
</dbReference>
<dbReference type="InterPro" id="IPR006641">
    <property type="entry name" value="YqgF/RNaseH-like_dom"/>
</dbReference>
<evidence type="ECO:0000256" key="2">
    <source>
        <dbReference type="ARBA" id="ARBA00022517"/>
    </source>
</evidence>
<dbReference type="HAMAP" id="MF_00651">
    <property type="entry name" value="Nuclease_YqgF"/>
    <property type="match status" value="1"/>
</dbReference>
<dbReference type="EMBL" id="ABZS01000011">
    <property type="protein sequence ID" value="EEP61294.1"/>
    <property type="molecule type" value="Genomic_DNA"/>
</dbReference>
<keyword evidence="4 5" id="KW-0378">Hydrolase</keyword>
<comment type="similarity">
    <text evidence="5">Belongs to the YqgF HJR family.</text>
</comment>
<keyword evidence="1 5" id="KW-0963">Cytoplasm</keyword>
<dbReference type="Pfam" id="PF03652">
    <property type="entry name" value="RuvX"/>
    <property type="match status" value="1"/>
</dbReference>
<dbReference type="NCBIfam" id="TIGR00250">
    <property type="entry name" value="RNAse_H_YqgF"/>
    <property type="match status" value="1"/>
</dbReference>
<dbReference type="CDD" id="cd16964">
    <property type="entry name" value="YqgF"/>
    <property type="match status" value="1"/>
</dbReference>
<dbReference type="InterPro" id="IPR005227">
    <property type="entry name" value="YqgF"/>
</dbReference>
<name>C4FI13_9AQUI</name>
<keyword evidence="8" id="KW-1185">Reference proteome</keyword>
<evidence type="ECO:0000256" key="1">
    <source>
        <dbReference type="ARBA" id="ARBA00022490"/>
    </source>
</evidence>
<keyword evidence="2 5" id="KW-0690">Ribosome biogenesis</keyword>
<proteinExistence type="inferred from homology"/>
<reference evidence="7 8" key="1">
    <citation type="submission" date="2009-04" db="EMBL/GenBank/DDBJ databases">
        <authorList>
            <person name="Reysenbach A.-L."/>
            <person name="Heidelberg J.F."/>
            <person name="Nelson W.C."/>
        </authorList>
    </citation>
    <scope>NUCLEOTIDE SEQUENCE [LARGE SCALE GENOMIC DNA]</scope>
    <source>
        <strain evidence="7 8">SS-5</strain>
    </source>
</reference>
<gene>
    <name evidence="7" type="ORF">SULYE_0197</name>
</gene>
<evidence type="ECO:0000313" key="8">
    <source>
        <dbReference type="Proteomes" id="UP000005540"/>
    </source>
</evidence>
<comment type="subcellular location">
    <subcellularLocation>
        <location evidence="5">Cytoplasm</location>
    </subcellularLocation>
</comment>
<feature type="domain" description="YqgF/RNase H-like" evidence="6">
    <location>
        <begin position="2"/>
        <end position="102"/>
    </location>
</feature>
<protein>
    <recommendedName>
        <fullName evidence="5">Putative pre-16S rRNA nuclease</fullName>
        <ecNumber evidence="5">3.1.-.-</ecNumber>
    </recommendedName>
</protein>
<keyword evidence="3 5" id="KW-0540">Nuclease</keyword>
<dbReference type="OrthoDB" id="9796140at2"/>
<dbReference type="SUPFAM" id="SSF53098">
    <property type="entry name" value="Ribonuclease H-like"/>
    <property type="match status" value="1"/>
</dbReference>
<dbReference type="Proteomes" id="UP000005540">
    <property type="component" value="Unassembled WGS sequence"/>
</dbReference>
<evidence type="ECO:0000313" key="7">
    <source>
        <dbReference type="EMBL" id="EEP61294.1"/>
    </source>
</evidence>
<organism evidence="7 8">
    <name type="scientific">Sulfurihydrogenibium yellowstonense SS-5</name>
    <dbReference type="NCBI Taxonomy" id="432331"/>
    <lineage>
        <taxon>Bacteria</taxon>
        <taxon>Pseudomonadati</taxon>
        <taxon>Aquificota</taxon>
        <taxon>Aquificia</taxon>
        <taxon>Aquificales</taxon>
        <taxon>Hydrogenothermaceae</taxon>
        <taxon>Sulfurihydrogenibium</taxon>
    </lineage>
</organism>
<dbReference type="GO" id="GO:0016788">
    <property type="term" value="F:hydrolase activity, acting on ester bonds"/>
    <property type="evidence" value="ECO:0007669"/>
    <property type="project" value="UniProtKB-UniRule"/>
</dbReference>
<evidence type="ECO:0000256" key="4">
    <source>
        <dbReference type="ARBA" id="ARBA00022801"/>
    </source>
</evidence>
<comment type="caution">
    <text evidence="7">The sequence shown here is derived from an EMBL/GenBank/DDBJ whole genome shotgun (WGS) entry which is preliminary data.</text>
</comment>
<sequence>MSRILGLDIGLKRIGVAVSDPFGVTATPLEFILNDEKVFEKINDLIKNYKISKIVIGLPLTLKGEEGEQARYTKDFAENLKNHIPQDIEIIFIDERFTSSLAEKTLSQTKKKNKKEKIDSLSAVFILQTYLDRLSLSNEATDYSY</sequence>
<dbReference type="SMART" id="SM00732">
    <property type="entry name" value="YqgFc"/>
    <property type="match status" value="1"/>
</dbReference>
<dbReference type="PANTHER" id="PTHR33317:SF4">
    <property type="entry name" value="POLYNUCLEOTIDYL TRANSFERASE, RIBONUCLEASE H-LIKE SUPERFAMILY PROTEIN"/>
    <property type="match status" value="1"/>
</dbReference>
<dbReference type="GO" id="GO:0004518">
    <property type="term" value="F:nuclease activity"/>
    <property type="evidence" value="ECO:0007669"/>
    <property type="project" value="UniProtKB-KW"/>
</dbReference>
<dbReference type="EC" id="3.1.-.-" evidence="5"/>
<evidence type="ECO:0000256" key="5">
    <source>
        <dbReference type="HAMAP-Rule" id="MF_00651"/>
    </source>
</evidence>
<evidence type="ECO:0000256" key="3">
    <source>
        <dbReference type="ARBA" id="ARBA00022722"/>
    </source>
</evidence>
<evidence type="ECO:0000259" key="6">
    <source>
        <dbReference type="SMART" id="SM00732"/>
    </source>
</evidence>
<dbReference type="GO" id="GO:0005829">
    <property type="term" value="C:cytosol"/>
    <property type="evidence" value="ECO:0007669"/>
    <property type="project" value="TreeGrafter"/>
</dbReference>
<accession>C4FI13</accession>
<dbReference type="AlphaFoldDB" id="C4FI13"/>